<dbReference type="GO" id="GO:0031201">
    <property type="term" value="C:SNARE complex"/>
    <property type="evidence" value="ECO:0007669"/>
    <property type="project" value="TreeGrafter"/>
</dbReference>
<proteinExistence type="inferred from homology"/>
<evidence type="ECO:0000313" key="12">
    <source>
        <dbReference type="EMBL" id="CAD7200162.1"/>
    </source>
</evidence>
<feature type="transmembrane region" description="Helical" evidence="10">
    <location>
        <begin position="205"/>
        <end position="222"/>
    </location>
</feature>
<organism evidence="12">
    <name type="scientific">Timema douglasi</name>
    <name type="common">Walking stick</name>
    <dbReference type="NCBI Taxonomy" id="61478"/>
    <lineage>
        <taxon>Eukaryota</taxon>
        <taxon>Metazoa</taxon>
        <taxon>Ecdysozoa</taxon>
        <taxon>Arthropoda</taxon>
        <taxon>Hexapoda</taxon>
        <taxon>Insecta</taxon>
        <taxon>Pterygota</taxon>
        <taxon>Neoptera</taxon>
        <taxon>Polyneoptera</taxon>
        <taxon>Phasmatodea</taxon>
        <taxon>Timematodea</taxon>
        <taxon>Timematoidea</taxon>
        <taxon>Timematidae</taxon>
        <taxon>Timema</taxon>
    </lineage>
</organism>
<comment type="subcellular location">
    <subcellularLocation>
        <location evidence="1">Endoplasmic reticulum membrane</location>
        <topology evidence="1">Single-pass type IV membrane protein</topology>
    </subcellularLocation>
</comment>
<dbReference type="GO" id="GO:0005789">
    <property type="term" value="C:endoplasmic reticulum membrane"/>
    <property type="evidence" value="ECO:0007669"/>
    <property type="project" value="UniProtKB-SubCell"/>
</dbReference>
<evidence type="ECO:0000256" key="10">
    <source>
        <dbReference type="SAM" id="Phobius"/>
    </source>
</evidence>
<dbReference type="InterPro" id="IPR056173">
    <property type="entry name" value="Sec20_C"/>
</dbReference>
<accession>A0A7R8Z8A4</accession>
<evidence type="ECO:0000256" key="4">
    <source>
        <dbReference type="ARBA" id="ARBA00022824"/>
    </source>
</evidence>
<evidence type="ECO:0000256" key="7">
    <source>
        <dbReference type="ARBA" id="ARBA00023054"/>
    </source>
</evidence>
<reference evidence="12" key="1">
    <citation type="submission" date="2020-11" db="EMBL/GenBank/DDBJ databases">
        <authorList>
            <person name="Tran Van P."/>
        </authorList>
    </citation>
    <scope>NUCLEOTIDE SEQUENCE</scope>
</reference>
<dbReference type="PANTHER" id="PTHR12825">
    <property type="entry name" value="BNIP1-RELATED"/>
    <property type="match status" value="1"/>
</dbReference>
<dbReference type="GO" id="GO:0006890">
    <property type="term" value="P:retrograde vesicle-mediated transport, Golgi to endoplasmic reticulum"/>
    <property type="evidence" value="ECO:0007669"/>
    <property type="project" value="InterPro"/>
</dbReference>
<feature type="domain" description="Sec20 C-terminal" evidence="11">
    <location>
        <begin position="137"/>
        <end position="226"/>
    </location>
</feature>
<evidence type="ECO:0000256" key="5">
    <source>
        <dbReference type="ARBA" id="ARBA00022892"/>
    </source>
</evidence>
<keyword evidence="5" id="KW-0931">ER-Golgi transport</keyword>
<evidence type="ECO:0000259" key="11">
    <source>
        <dbReference type="Pfam" id="PF03908"/>
    </source>
</evidence>
<evidence type="ECO:0000256" key="3">
    <source>
        <dbReference type="ARBA" id="ARBA00022692"/>
    </source>
</evidence>
<keyword evidence="7" id="KW-0175">Coiled coil</keyword>
<comment type="similarity">
    <text evidence="9">Belongs to the SEC20 family.</text>
</comment>
<evidence type="ECO:0000256" key="1">
    <source>
        <dbReference type="ARBA" id="ARBA00004163"/>
    </source>
</evidence>
<dbReference type="PANTHER" id="PTHR12825:SF0">
    <property type="entry name" value="VESICLE TRANSPORT PROTEIN SEC20"/>
    <property type="match status" value="1"/>
</dbReference>
<keyword evidence="3 10" id="KW-0812">Transmembrane</keyword>
<evidence type="ECO:0000256" key="2">
    <source>
        <dbReference type="ARBA" id="ARBA00022448"/>
    </source>
</evidence>
<keyword evidence="8 10" id="KW-0472">Membrane</keyword>
<gene>
    <name evidence="12" type="ORF">TDIB3V08_LOCUS6390</name>
</gene>
<dbReference type="GO" id="GO:0005484">
    <property type="term" value="F:SNAP receptor activity"/>
    <property type="evidence" value="ECO:0007669"/>
    <property type="project" value="InterPro"/>
</dbReference>
<dbReference type="InterPro" id="IPR005606">
    <property type="entry name" value="Sec20"/>
</dbReference>
<dbReference type="Pfam" id="PF03908">
    <property type="entry name" value="Sec20"/>
    <property type="match status" value="1"/>
</dbReference>
<dbReference type="AlphaFoldDB" id="A0A7R8Z8A4"/>
<protein>
    <recommendedName>
        <fullName evidence="11">Sec20 C-terminal domain-containing protein</fullName>
    </recommendedName>
</protein>
<keyword evidence="4" id="KW-0256">Endoplasmic reticulum</keyword>
<sequence>MTNTYEIDIVFQEIVNHNLLVKALIQDINHCTGPLELLNELNCEGRTKLAALRKHIDRLESLAKEQEKPLERIELLREVASHKEQLTSTLSAFRKANVACLLSIERSNKEELFDEVSEEATLRHRQKKDKKGLVKISSNVTEQLLSISRHLADTTQRSADTLDSLANSSGNVQNTQQELLTTGSVITQSGKLLDKYGRREFTDKVLLFFAFAFFLACVVYIVQKRIF</sequence>
<name>A0A7R8Z8A4_TIMDO</name>
<evidence type="ECO:0000256" key="8">
    <source>
        <dbReference type="ARBA" id="ARBA00023136"/>
    </source>
</evidence>
<keyword evidence="2" id="KW-0813">Transport</keyword>
<keyword evidence="6 10" id="KW-1133">Transmembrane helix</keyword>
<dbReference type="EMBL" id="OA567298">
    <property type="protein sequence ID" value="CAD7200162.1"/>
    <property type="molecule type" value="Genomic_DNA"/>
</dbReference>
<evidence type="ECO:0000256" key="9">
    <source>
        <dbReference type="ARBA" id="ARBA00037934"/>
    </source>
</evidence>
<evidence type="ECO:0000256" key="6">
    <source>
        <dbReference type="ARBA" id="ARBA00022989"/>
    </source>
</evidence>